<evidence type="ECO:0000313" key="2">
    <source>
        <dbReference type="Proteomes" id="UP000886520"/>
    </source>
</evidence>
<protein>
    <submittedName>
        <fullName evidence="1">Uncharacterized protein</fullName>
    </submittedName>
</protein>
<dbReference type="AlphaFoldDB" id="A0A9D4UTS0"/>
<sequence length="179" mass="20120">MPSLGVHWLLDTHNKSNIPKSVISTCHVYLSQARQLDSGDGKCQFMLASKRARWGLLLSLTNGLVYAGARVAKKLTPGSCKETYSRAKKKYDEEEEGEQLHFESSDKLYLVEGRKHSQDFAFSSVGWRISSSPIGMRHKRAACALLPARQAVAHCTLIFWVKIEHLITIGQTQDYVSLR</sequence>
<evidence type="ECO:0000313" key="1">
    <source>
        <dbReference type="EMBL" id="KAI5073954.1"/>
    </source>
</evidence>
<dbReference type="EMBL" id="JABFUD020000011">
    <property type="protein sequence ID" value="KAI5073954.1"/>
    <property type="molecule type" value="Genomic_DNA"/>
</dbReference>
<organism evidence="1 2">
    <name type="scientific">Adiantum capillus-veneris</name>
    <name type="common">Maidenhair fern</name>
    <dbReference type="NCBI Taxonomy" id="13818"/>
    <lineage>
        <taxon>Eukaryota</taxon>
        <taxon>Viridiplantae</taxon>
        <taxon>Streptophyta</taxon>
        <taxon>Embryophyta</taxon>
        <taxon>Tracheophyta</taxon>
        <taxon>Polypodiopsida</taxon>
        <taxon>Polypodiidae</taxon>
        <taxon>Polypodiales</taxon>
        <taxon>Pteridineae</taxon>
        <taxon>Pteridaceae</taxon>
        <taxon>Vittarioideae</taxon>
        <taxon>Adiantum</taxon>
    </lineage>
</organism>
<dbReference type="Proteomes" id="UP000886520">
    <property type="component" value="Chromosome 11"/>
</dbReference>
<keyword evidence="2" id="KW-1185">Reference proteome</keyword>
<accession>A0A9D4UTS0</accession>
<gene>
    <name evidence="1" type="ORF">GOP47_0011967</name>
</gene>
<comment type="caution">
    <text evidence="1">The sequence shown here is derived from an EMBL/GenBank/DDBJ whole genome shotgun (WGS) entry which is preliminary data.</text>
</comment>
<proteinExistence type="predicted"/>
<name>A0A9D4UTS0_ADICA</name>
<reference evidence="1" key="1">
    <citation type="submission" date="2021-01" db="EMBL/GenBank/DDBJ databases">
        <title>Adiantum capillus-veneris genome.</title>
        <authorList>
            <person name="Fang Y."/>
            <person name="Liao Q."/>
        </authorList>
    </citation>
    <scope>NUCLEOTIDE SEQUENCE</scope>
    <source>
        <strain evidence="1">H3</strain>
        <tissue evidence="1">Leaf</tissue>
    </source>
</reference>